<dbReference type="Gene3D" id="1.20.1740.10">
    <property type="entry name" value="Amino acid/polyamine transporter I"/>
    <property type="match status" value="1"/>
</dbReference>
<evidence type="ECO:0000256" key="2">
    <source>
        <dbReference type="ARBA" id="ARBA00022448"/>
    </source>
</evidence>
<keyword evidence="6" id="KW-0029">Amino-acid transport</keyword>
<evidence type="ECO:0000313" key="10">
    <source>
        <dbReference type="EMBL" id="PIR41416.1"/>
    </source>
</evidence>
<dbReference type="GO" id="GO:0003333">
    <property type="term" value="P:amino acid transmembrane transport"/>
    <property type="evidence" value="ECO:0007669"/>
    <property type="project" value="InterPro"/>
</dbReference>
<evidence type="ECO:0000256" key="8">
    <source>
        <dbReference type="ARBA" id="ARBA00023136"/>
    </source>
</evidence>
<comment type="caution">
    <text evidence="10">The sequence shown here is derived from an EMBL/GenBank/DDBJ whole genome shotgun (WGS) entry which is preliminary data.</text>
</comment>
<sequence>MKNKTLHSATLLIGTTVGIGMFGVPFAFLKAGFFWGIFFLGLITAITLVINLALGEVALRTRENHQIAGYAHFYLGTAWKKLVLFSFTLTVYSALLVYTVISGEFLANILAVTPIGFSPFTLSVVFFMVLSTLVYLGLNQISWLELVMTIFLIVAVGVIFIGGVGSVSFDKFSFAEPSFWFLPYGVLLFALRGFPAIPLQREFLRGKEKYLKKSIIWGTLIPSLIFFIFAFVVVGISGELTTPEAISGLAPFIGFPIIFIVSLFGLLAISTSYLGLGLALQSMFQYDFSISKRLSWALTIFIPFLLFLAGIRNLINIMSLAGSVAIGLESIIFIFLYQKIKKKGDRIPEYSMRLPQWSWYALILLFGAGIVYALL</sequence>
<evidence type="ECO:0000256" key="4">
    <source>
        <dbReference type="ARBA" id="ARBA00022519"/>
    </source>
</evidence>
<feature type="transmembrane region" description="Helical" evidence="9">
    <location>
        <begin position="177"/>
        <end position="194"/>
    </location>
</feature>
<keyword evidence="5 9" id="KW-0812">Transmembrane</keyword>
<feature type="transmembrane region" description="Helical" evidence="9">
    <location>
        <begin position="249"/>
        <end position="274"/>
    </location>
</feature>
<dbReference type="Pfam" id="PF03222">
    <property type="entry name" value="Trp_Tyr_perm"/>
    <property type="match status" value="1"/>
</dbReference>
<feature type="transmembrane region" description="Helical" evidence="9">
    <location>
        <begin position="9"/>
        <end position="28"/>
    </location>
</feature>
<evidence type="ECO:0000256" key="7">
    <source>
        <dbReference type="ARBA" id="ARBA00022989"/>
    </source>
</evidence>
<dbReference type="GO" id="GO:0005886">
    <property type="term" value="C:plasma membrane"/>
    <property type="evidence" value="ECO:0007669"/>
    <property type="project" value="UniProtKB-SubCell"/>
</dbReference>
<feature type="transmembrane region" description="Helical" evidence="9">
    <location>
        <begin position="357"/>
        <end position="374"/>
    </location>
</feature>
<dbReference type="PANTHER" id="PTHR46997">
    <property type="entry name" value="LOW AFFINITY TRYPTOPHAN PERMEASE-RELATED"/>
    <property type="match status" value="1"/>
</dbReference>
<feature type="transmembrane region" description="Helical" evidence="9">
    <location>
        <begin position="34"/>
        <end position="54"/>
    </location>
</feature>
<feature type="transmembrane region" description="Helical" evidence="9">
    <location>
        <begin position="294"/>
        <end position="311"/>
    </location>
</feature>
<feature type="transmembrane region" description="Helical" evidence="9">
    <location>
        <begin position="82"/>
        <end position="101"/>
    </location>
</feature>
<comment type="subcellular location">
    <subcellularLocation>
        <location evidence="1">Cell inner membrane</location>
        <topology evidence="1">Multi-pass membrane protein</topology>
    </subcellularLocation>
</comment>
<dbReference type="PANTHER" id="PTHR46997:SF2">
    <property type="entry name" value="TYROSINE-SPECIFIC TRANSPORT SYSTEM"/>
    <property type="match status" value="1"/>
</dbReference>
<evidence type="ECO:0000313" key="11">
    <source>
        <dbReference type="Proteomes" id="UP000230232"/>
    </source>
</evidence>
<organism evidence="10 11">
    <name type="scientific">Candidatus Yanofskybacteria bacterium CG10_big_fil_rev_8_21_14_0_10_46_23</name>
    <dbReference type="NCBI Taxonomy" id="1975098"/>
    <lineage>
        <taxon>Bacteria</taxon>
        <taxon>Candidatus Yanofskyibacteriota</taxon>
    </lineage>
</organism>
<evidence type="ECO:0000256" key="6">
    <source>
        <dbReference type="ARBA" id="ARBA00022970"/>
    </source>
</evidence>
<protein>
    <recommendedName>
        <fullName evidence="12">Amino acid transporter transmembrane domain-containing protein</fullName>
    </recommendedName>
</protein>
<evidence type="ECO:0000256" key="3">
    <source>
        <dbReference type="ARBA" id="ARBA00022475"/>
    </source>
</evidence>
<evidence type="ECO:0000256" key="9">
    <source>
        <dbReference type="SAM" id="Phobius"/>
    </source>
</evidence>
<keyword evidence="2" id="KW-0813">Transport</keyword>
<dbReference type="AlphaFoldDB" id="A0A2H0R512"/>
<evidence type="ECO:0000256" key="1">
    <source>
        <dbReference type="ARBA" id="ARBA00004429"/>
    </source>
</evidence>
<dbReference type="InterPro" id="IPR013059">
    <property type="entry name" value="Trp_tyr_transpt"/>
</dbReference>
<evidence type="ECO:0000256" key="5">
    <source>
        <dbReference type="ARBA" id="ARBA00022692"/>
    </source>
</evidence>
<keyword evidence="4" id="KW-0997">Cell inner membrane</keyword>
<name>A0A2H0R512_9BACT</name>
<evidence type="ECO:0008006" key="12">
    <source>
        <dbReference type="Google" id="ProtNLM"/>
    </source>
</evidence>
<feature type="transmembrane region" description="Helical" evidence="9">
    <location>
        <begin position="143"/>
        <end position="165"/>
    </location>
</feature>
<accession>A0A2H0R512</accession>
<dbReference type="GO" id="GO:0015173">
    <property type="term" value="F:aromatic amino acid transmembrane transporter activity"/>
    <property type="evidence" value="ECO:0007669"/>
    <property type="project" value="InterPro"/>
</dbReference>
<keyword evidence="7 9" id="KW-1133">Transmembrane helix</keyword>
<feature type="transmembrane region" description="Helical" evidence="9">
    <location>
        <begin position="215"/>
        <end position="237"/>
    </location>
</feature>
<dbReference type="EMBL" id="PCXO01000005">
    <property type="protein sequence ID" value="PIR41416.1"/>
    <property type="molecule type" value="Genomic_DNA"/>
</dbReference>
<gene>
    <name evidence="10" type="ORF">COV31_00905</name>
</gene>
<feature type="transmembrane region" description="Helical" evidence="9">
    <location>
        <begin position="107"/>
        <end position="136"/>
    </location>
</feature>
<keyword evidence="3" id="KW-1003">Cell membrane</keyword>
<feature type="transmembrane region" description="Helical" evidence="9">
    <location>
        <begin position="317"/>
        <end position="337"/>
    </location>
</feature>
<dbReference type="InterPro" id="IPR018227">
    <property type="entry name" value="Amino_acid_transport_2"/>
</dbReference>
<keyword evidence="8 9" id="KW-0472">Membrane</keyword>
<reference evidence="10 11" key="1">
    <citation type="submission" date="2017-09" db="EMBL/GenBank/DDBJ databases">
        <title>Depth-based differentiation of microbial function through sediment-hosted aquifers and enrichment of novel symbionts in the deep terrestrial subsurface.</title>
        <authorList>
            <person name="Probst A.J."/>
            <person name="Ladd B."/>
            <person name="Jarett J.K."/>
            <person name="Geller-Mcgrath D.E."/>
            <person name="Sieber C.M."/>
            <person name="Emerson J.B."/>
            <person name="Anantharaman K."/>
            <person name="Thomas B.C."/>
            <person name="Malmstrom R."/>
            <person name="Stieglmeier M."/>
            <person name="Klingl A."/>
            <person name="Woyke T."/>
            <person name="Ryan C.M."/>
            <person name="Banfield J.F."/>
        </authorList>
    </citation>
    <scope>NUCLEOTIDE SEQUENCE [LARGE SCALE GENOMIC DNA]</scope>
    <source>
        <strain evidence="10">CG10_big_fil_rev_8_21_14_0_10_46_23</strain>
    </source>
</reference>
<dbReference type="Proteomes" id="UP000230232">
    <property type="component" value="Unassembled WGS sequence"/>
</dbReference>
<proteinExistence type="predicted"/>